<dbReference type="Pfam" id="PF13529">
    <property type="entry name" value="Peptidase_C39_2"/>
    <property type="match status" value="1"/>
</dbReference>
<dbReference type="EMBL" id="BONI01000099">
    <property type="protein sequence ID" value="GIG10747.1"/>
    <property type="molecule type" value="Genomic_DNA"/>
</dbReference>
<feature type="domain" description="Peptidase C39-like" evidence="1">
    <location>
        <begin position="227"/>
        <end position="378"/>
    </location>
</feature>
<keyword evidence="3" id="KW-1185">Reference proteome</keyword>
<protein>
    <submittedName>
        <fullName evidence="2">Membrane protein</fullName>
    </submittedName>
</protein>
<name>A0A8J3L2D1_9ACTN</name>
<dbReference type="Gene3D" id="3.90.70.10">
    <property type="entry name" value="Cysteine proteinases"/>
    <property type="match status" value="1"/>
</dbReference>
<comment type="caution">
    <text evidence="2">The sequence shown here is derived from an EMBL/GenBank/DDBJ whole genome shotgun (WGS) entry which is preliminary data.</text>
</comment>
<dbReference type="PROSITE" id="PS51318">
    <property type="entry name" value="TAT"/>
    <property type="match status" value="1"/>
</dbReference>
<dbReference type="Proteomes" id="UP000630887">
    <property type="component" value="Unassembled WGS sequence"/>
</dbReference>
<evidence type="ECO:0000313" key="2">
    <source>
        <dbReference type="EMBL" id="GIG10747.1"/>
    </source>
</evidence>
<accession>A0A8J3L2D1</accession>
<organism evidence="2 3">
    <name type="scientific">Catellatospora coxensis</name>
    <dbReference type="NCBI Taxonomy" id="310354"/>
    <lineage>
        <taxon>Bacteria</taxon>
        <taxon>Bacillati</taxon>
        <taxon>Actinomycetota</taxon>
        <taxon>Actinomycetes</taxon>
        <taxon>Micromonosporales</taxon>
        <taxon>Micromonosporaceae</taxon>
        <taxon>Catellatospora</taxon>
    </lineage>
</organism>
<evidence type="ECO:0000259" key="1">
    <source>
        <dbReference type="Pfam" id="PF13529"/>
    </source>
</evidence>
<dbReference type="AlphaFoldDB" id="A0A8J3L2D1"/>
<dbReference type="InterPro" id="IPR039564">
    <property type="entry name" value="Peptidase_C39-like"/>
</dbReference>
<evidence type="ECO:0000313" key="3">
    <source>
        <dbReference type="Proteomes" id="UP000630887"/>
    </source>
</evidence>
<dbReference type="RefSeq" id="WP_203698713.1">
    <property type="nucleotide sequence ID" value="NZ_BAAALC010000004.1"/>
</dbReference>
<proteinExistence type="predicted"/>
<sequence length="425" mass="44785">MNRRNVLRTAAGAVVAAAAVPADEAAAATGKKPPAGRDIAFRRWDSPQRWAEGTGSGVFAGTGGLTFAAPTGNFSHTDPVTGLTTDYETASWTGPETATGFAATEVIPSWTADTPGACFVRIELSGTTVAGTTTKWFDLGRWAADDVSFRRTSVRGQGDADGTVYADTYVAADGRALASWRLRATLLRPVGSTDVPVLRTLGAVASALPAPGKLTPSVPLAAQGVVLDVPQYSQQIHQGEYPQWNGGGEAWCSPTSTSMVLAYWGAGPAPADYAWVDPSYADPWVDFAARHTFDHDFDGCGNWPFNTAYAGRFGLRGFVTRLRSLNEAERFIAAGIPLIASASYKKGQVPGLDYSTSGHLMALVGFTPGGDPVLNDPNSASNAQVRKPVGRAEWEAAWLNSSRGVVYVIHPASVPLPTPPGQANW</sequence>
<dbReference type="InterPro" id="IPR006311">
    <property type="entry name" value="TAT_signal"/>
</dbReference>
<gene>
    <name evidence="2" type="ORF">Cco03nite_74470</name>
</gene>
<reference evidence="2 3" key="1">
    <citation type="submission" date="2021-01" db="EMBL/GenBank/DDBJ databases">
        <title>Whole genome shotgun sequence of Catellatospora coxensis NBRC 107359.</title>
        <authorList>
            <person name="Komaki H."/>
            <person name="Tamura T."/>
        </authorList>
    </citation>
    <scope>NUCLEOTIDE SEQUENCE [LARGE SCALE GENOMIC DNA]</scope>
    <source>
        <strain evidence="2 3">NBRC 107359</strain>
    </source>
</reference>